<gene>
    <name evidence="2" type="ORF">FM104_04875</name>
</gene>
<feature type="transmembrane region" description="Helical" evidence="1">
    <location>
        <begin position="42"/>
        <end position="65"/>
    </location>
</feature>
<proteinExistence type="predicted"/>
<keyword evidence="1" id="KW-0812">Transmembrane</keyword>
<evidence type="ECO:0000313" key="3">
    <source>
        <dbReference type="Proteomes" id="UP000196320"/>
    </source>
</evidence>
<organism evidence="2 3">
    <name type="scientific">Microbacterium esteraromaticum</name>
    <dbReference type="NCBI Taxonomy" id="57043"/>
    <lineage>
        <taxon>Bacteria</taxon>
        <taxon>Bacillati</taxon>
        <taxon>Actinomycetota</taxon>
        <taxon>Actinomycetes</taxon>
        <taxon>Micrococcales</taxon>
        <taxon>Microbacteriaceae</taxon>
        <taxon>Microbacterium</taxon>
    </lineage>
</organism>
<reference evidence="2 3" key="1">
    <citation type="submission" date="2017-02" db="EMBL/GenBank/DDBJ databases">
        <authorList>
            <person name="Peterson S.W."/>
        </authorList>
    </citation>
    <scope>NUCLEOTIDE SEQUENCE [LARGE SCALE GENOMIC DNA]</scope>
    <source>
        <strain evidence="2 3">B Mb 05.01</strain>
    </source>
</reference>
<protein>
    <submittedName>
        <fullName evidence="2">Uncharacterized protein</fullName>
    </submittedName>
</protein>
<dbReference type="RefSeq" id="WP_143738258.1">
    <property type="nucleotide sequence ID" value="NZ_FUKO01000014.1"/>
</dbReference>
<evidence type="ECO:0000256" key="1">
    <source>
        <dbReference type="SAM" id="Phobius"/>
    </source>
</evidence>
<dbReference type="EMBL" id="FUKO01000014">
    <property type="protein sequence ID" value="SJN25385.1"/>
    <property type="molecule type" value="Genomic_DNA"/>
</dbReference>
<sequence>METTKVAGRDIAHHVSAAFVLLGPILLIALAVTAGLHESGEAVLSPFTVGWFATISLAAAVVFYFTRSGELGDAHADQ</sequence>
<keyword evidence="1" id="KW-1133">Transmembrane helix</keyword>
<accession>A0A1R4J0Y8</accession>
<dbReference type="Proteomes" id="UP000196320">
    <property type="component" value="Unassembled WGS sequence"/>
</dbReference>
<name>A0A1R4J0Y8_9MICO</name>
<dbReference type="AlphaFoldDB" id="A0A1R4J0Y8"/>
<evidence type="ECO:0000313" key="2">
    <source>
        <dbReference type="EMBL" id="SJN25385.1"/>
    </source>
</evidence>
<feature type="transmembrane region" description="Helical" evidence="1">
    <location>
        <begin position="12"/>
        <end position="36"/>
    </location>
</feature>
<keyword evidence="3" id="KW-1185">Reference proteome</keyword>
<keyword evidence="1" id="KW-0472">Membrane</keyword>